<comment type="caution">
    <text evidence="9">The sequence shown here is derived from an EMBL/GenBank/DDBJ whole genome shotgun (WGS) entry which is preliminary data.</text>
</comment>
<dbReference type="Proteomes" id="UP000298460">
    <property type="component" value="Unassembled WGS sequence"/>
</dbReference>
<dbReference type="GO" id="GO:0016020">
    <property type="term" value="C:membrane"/>
    <property type="evidence" value="ECO:0007669"/>
    <property type="project" value="UniProtKB-SubCell"/>
</dbReference>
<feature type="transmembrane region" description="Helical" evidence="7">
    <location>
        <begin position="250"/>
        <end position="266"/>
    </location>
</feature>
<evidence type="ECO:0000256" key="7">
    <source>
        <dbReference type="SAM" id="Phobius"/>
    </source>
</evidence>
<feature type="transmembrane region" description="Helical" evidence="7">
    <location>
        <begin position="278"/>
        <end position="295"/>
    </location>
</feature>
<dbReference type="Gene3D" id="1.20.1540.10">
    <property type="entry name" value="Rhomboid-like"/>
    <property type="match status" value="1"/>
</dbReference>
<dbReference type="PANTHER" id="PTHR43731:SF14">
    <property type="entry name" value="PRESENILIN-ASSOCIATED RHOMBOID-LIKE PROTEIN, MITOCHONDRIAL"/>
    <property type="match status" value="1"/>
</dbReference>
<feature type="transmembrane region" description="Helical" evidence="7">
    <location>
        <begin position="195"/>
        <end position="214"/>
    </location>
</feature>
<feature type="domain" description="Peptidase S54 rhomboid" evidence="8">
    <location>
        <begin position="185"/>
        <end position="317"/>
    </location>
</feature>
<dbReference type="InterPro" id="IPR050925">
    <property type="entry name" value="Rhomboid_protease_S54"/>
</dbReference>
<comment type="subcellular location">
    <subcellularLocation>
        <location evidence="1">Membrane</location>
        <topology evidence="1">Multi-pass membrane protein</topology>
    </subcellularLocation>
</comment>
<evidence type="ECO:0000256" key="2">
    <source>
        <dbReference type="ARBA" id="ARBA00009045"/>
    </source>
</evidence>
<dbReference type="SUPFAM" id="SSF144091">
    <property type="entry name" value="Rhomboid-like"/>
    <property type="match status" value="1"/>
</dbReference>
<gene>
    <name evidence="9" type="ORF">E4K67_18025</name>
</gene>
<proteinExistence type="inferred from homology"/>
<evidence type="ECO:0000256" key="1">
    <source>
        <dbReference type="ARBA" id="ARBA00004141"/>
    </source>
</evidence>
<keyword evidence="4" id="KW-0378">Hydrolase</keyword>
<feature type="transmembrane region" description="Helical" evidence="7">
    <location>
        <begin position="134"/>
        <end position="158"/>
    </location>
</feature>
<evidence type="ECO:0000313" key="9">
    <source>
        <dbReference type="EMBL" id="TGE36993.1"/>
    </source>
</evidence>
<reference evidence="9 10" key="1">
    <citation type="submission" date="2019-03" db="EMBL/GenBank/DDBJ databases">
        <title>Draft Genome Sequence of Desulfosporosinus fructosivorans Strain 63.6F, Isolated from Marine Sediment in the Baltic Sea.</title>
        <authorList>
            <person name="Hausmann B."/>
            <person name="Vandieken V."/>
            <person name="Pjevac P."/>
            <person name="Schreck K."/>
            <person name="Herbold C.W."/>
            <person name="Loy A."/>
        </authorList>
    </citation>
    <scope>NUCLEOTIDE SEQUENCE [LARGE SCALE GENOMIC DNA]</scope>
    <source>
        <strain evidence="9 10">63.6F</strain>
    </source>
</reference>
<comment type="similarity">
    <text evidence="2">Belongs to the peptidase S54 family.</text>
</comment>
<keyword evidence="10" id="KW-1185">Reference proteome</keyword>
<organism evidence="9 10">
    <name type="scientific">Desulfosporosinus fructosivorans</name>
    <dbReference type="NCBI Taxonomy" id="2018669"/>
    <lineage>
        <taxon>Bacteria</taxon>
        <taxon>Bacillati</taxon>
        <taxon>Bacillota</taxon>
        <taxon>Clostridia</taxon>
        <taxon>Eubacteriales</taxon>
        <taxon>Desulfitobacteriaceae</taxon>
        <taxon>Desulfosporosinus</taxon>
    </lineage>
</organism>
<keyword evidence="6 7" id="KW-0472">Membrane</keyword>
<evidence type="ECO:0000313" key="10">
    <source>
        <dbReference type="Proteomes" id="UP000298460"/>
    </source>
</evidence>
<evidence type="ECO:0000256" key="4">
    <source>
        <dbReference type="ARBA" id="ARBA00022801"/>
    </source>
</evidence>
<dbReference type="OrthoDB" id="9813074at2"/>
<keyword evidence="5 7" id="KW-1133">Transmembrane helix</keyword>
<keyword evidence="9" id="KW-0645">Protease</keyword>
<protein>
    <submittedName>
        <fullName evidence="9">Rhomboid family intramembrane serine protease</fullName>
    </submittedName>
</protein>
<keyword evidence="3 7" id="KW-0812">Transmembrane</keyword>
<evidence type="ECO:0000256" key="6">
    <source>
        <dbReference type="ARBA" id="ARBA00023136"/>
    </source>
</evidence>
<dbReference type="Pfam" id="PF01694">
    <property type="entry name" value="Rhomboid"/>
    <property type="match status" value="1"/>
</dbReference>
<feature type="transmembrane region" description="Helical" evidence="7">
    <location>
        <begin position="226"/>
        <end position="244"/>
    </location>
</feature>
<dbReference type="InterPro" id="IPR022764">
    <property type="entry name" value="Peptidase_S54_rhomboid_dom"/>
</dbReference>
<dbReference type="RefSeq" id="WP_135549183.1">
    <property type="nucleotide sequence ID" value="NZ_SPQQ01000006.1"/>
</dbReference>
<dbReference type="AlphaFoldDB" id="A0A4Z0R491"/>
<name>A0A4Z0R491_9FIRM</name>
<evidence type="ECO:0000256" key="3">
    <source>
        <dbReference type="ARBA" id="ARBA00022692"/>
    </source>
</evidence>
<dbReference type="EMBL" id="SPQQ01000006">
    <property type="protein sequence ID" value="TGE36993.1"/>
    <property type="molecule type" value="Genomic_DNA"/>
</dbReference>
<sequence length="324" mass="36514">MYEQIINSLRQSGWSLVTLEGSWVSATHESLNRGLMLGDFSELPNDFRQWISYNTNIPKWDVIVFCPDGIDSSYLKERHFPGIQLWYWDMRLGNLFPFPPTNDQLIPQWLKQLASGKPVLLEKNSRIELSSKPFLTYAIIGINIIYFLMMVFSGFHLFPNPTEGSIDQRVLIDFGAKVNSLIEAGEIWRFFSSTFIHIGIIHLAFNLYALWALGPLSEESFGHRRFFMIYILSGLGGSIASFFFSPVLSAGASGAIFGLLGALLYYSYKRPALWKSGLGMNLVVVILINLGFGFVQPGIDNFAHLGGLITGTLTCFLSQKRKNK</sequence>
<dbReference type="InterPro" id="IPR035952">
    <property type="entry name" value="Rhomboid-like_sf"/>
</dbReference>
<dbReference type="GO" id="GO:0006508">
    <property type="term" value="P:proteolysis"/>
    <property type="evidence" value="ECO:0007669"/>
    <property type="project" value="UniProtKB-KW"/>
</dbReference>
<dbReference type="PANTHER" id="PTHR43731">
    <property type="entry name" value="RHOMBOID PROTEASE"/>
    <property type="match status" value="1"/>
</dbReference>
<dbReference type="GO" id="GO:0004252">
    <property type="term" value="F:serine-type endopeptidase activity"/>
    <property type="evidence" value="ECO:0007669"/>
    <property type="project" value="InterPro"/>
</dbReference>
<evidence type="ECO:0000259" key="8">
    <source>
        <dbReference type="Pfam" id="PF01694"/>
    </source>
</evidence>
<evidence type="ECO:0000256" key="5">
    <source>
        <dbReference type="ARBA" id="ARBA00022989"/>
    </source>
</evidence>
<accession>A0A4Z0R491</accession>